<evidence type="ECO:0000313" key="2">
    <source>
        <dbReference type="Proteomes" id="UP001596103"/>
    </source>
</evidence>
<accession>A0ABW0J9H7</accession>
<protein>
    <submittedName>
        <fullName evidence="1">Uncharacterized protein</fullName>
    </submittedName>
</protein>
<keyword evidence="2" id="KW-1185">Reference proteome</keyword>
<sequence length="91" mass="10192">MTSLMASWIGRFTVTEARVKQAFTPQHSETTRGCHYLCGGWIGLSGRGLSLFDPLLVWLKQIYFALDFQGNSLTVTISVFGLFLTCGWLQN</sequence>
<dbReference type="RefSeq" id="WP_377711742.1">
    <property type="nucleotide sequence ID" value="NZ_JBHSMP010000016.1"/>
</dbReference>
<dbReference type="EMBL" id="JBHSMP010000016">
    <property type="protein sequence ID" value="MFC5429693.1"/>
    <property type="molecule type" value="Genomic_DNA"/>
</dbReference>
<dbReference type="Proteomes" id="UP001596103">
    <property type="component" value="Unassembled WGS sequence"/>
</dbReference>
<reference evidence="2" key="1">
    <citation type="journal article" date="2019" name="Int. J. Syst. Evol. Microbiol.">
        <title>The Global Catalogue of Microorganisms (GCM) 10K type strain sequencing project: providing services to taxonomists for standard genome sequencing and annotation.</title>
        <authorList>
            <consortium name="The Broad Institute Genomics Platform"/>
            <consortium name="The Broad Institute Genome Sequencing Center for Infectious Disease"/>
            <person name="Wu L."/>
            <person name="Ma J."/>
        </authorList>
    </citation>
    <scope>NUCLEOTIDE SEQUENCE [LARGE SCALE GENOMIC DNA]</scope>
    <source>
        <strain evidence="2">CCUG 56042</strain>
    </source>
</reference>
<name>A0ABW0J9H7_9BURK</name>
<proteinExistence type="predicted"/>
<gene>
    <name evidence="1" type="ORF">ACFPTO_12935</name>
</gene>
<comment type="caution">
    <text evidence="1">The sequence shown here is derived from an EMBL/GenBank/DDBJ whole genome shotgun (WGS) entry which is preliminary data.</text>
</comment>
<organism evidence="1 2">
    <name type="scientific">Paraburkholderia denitrificans</name>
    <dbReference type="NCBI Taxonomy" id="694025"/>
    <lineage>
        <taxon>Bacteria</taxon>
        <taxon>Pseudomonadati</taxon>
        <taxon>Pseudomonadota</taxon>
        <taxon>Betaproteobacteria</taxon>
        <taxon>Burkholderiales</taxon>
        <taxon>Burkholderiaceae</taxon>
        <taxon>Paraburkholderia</taxon>
    </lineage>
</organism>
<evidence type="ECO:0000313" key="1">
    <source>
        <dbReference type="EMBL" id="MFC5429693.1"/>
    </source>
</evidence>